<keyword evidence="1" id="KW-0175">Coiled coil</keyword>
<feature type="region of interest" description="Disordered" evidence="2">
    <location>
        <begin position="625"/>
        <end position="685"/>
    </location>
</feature>
<evidence type="ECO:0000256" key="2">
    <source>
        <dbReference type="SAM" id="MobiDB-lite"/>
    </source>
</evidence>
<gene>
    <name evidence="3" type="ORF">M422DRAFT_51223</name>
</gene>
<organism evidence="3 4">
    <name type="scientific">Sphaerobolus stellatus (strain SS14)</name>
    <dbReference type="NCBI Taxonomy" id="990650"/>
    <lineage>
        <taxon>Eukaryota</taxon>
        <taxon>Fungi</taxon>
        <taxon>Dikarya</taxon>
        <taxon>Basidiomycota</taxon>
        <taxon>Agaricomycotina</taxon>
        <taxon>Agaricomycetes</taxon>
        <taxon>Phallomycetidae</taxon>
        <taxon>Geastrales</taxon>
        <taxon>Sphaerobolaceae</taxon>
        <taxon>Sphaerobolus</taxon>
    </lineage>
</organism>
<feature type="region of interest" description="Disordered" evidence="2">
    <location>
        <begin position="1"/>
        <end position="21"/>
    </location>
</feature>
<sequence>MAVTRNSAAANAANGSGAAANTNNGVVKAEAKINLSKLAQLSCEELEQCIRDEQLKDLDKRRLIFRQRKQRQPTDIDETFTNAIVKECRRLLAEPMPDHVMTNTGVITDTDGIPLPVIMVTSQPGIRSDTDGANDNLIISLKRSVSPPIALHHQDANTSPNEELGDPSHQPRVATSPPAPASLPPAEHNPEAQSATASTATAVGIDNGDKGKRRERKEDEPRPGALTKEQLRLLRDKNSELEKWIADKAREWNVSNLTIISNMGIDNRERRARNFWNIFQTVFWSNVVNEHERKRHEDPSTPDLDGEAVARECHDQYATLKLPDDQVVISEDEVEEINRRRQEIVEEYERMEQEEELRFREGNTAGLMRQARRELSLHAQWFALRGVLLAGFGVSIDYLDPISHTLNFSFAGNDNARKFFDDDEINMTQIIYDFETYCREGELKDRHRGNKHRDVQGALRHAMETKSGDKRKSAISEMLRRIWSKCICEDVAALEDATGLQATRLRWDEWADDFIKKHHRLVGWPADVTWPSGPAPYGSIDRGRSGKLLGDALLAEEGRQIRAEPWTKEEIKLANSAPRHRLMKDPAWLCIPIIVDQDDKPLLTIGQVDEQTVACANYSKNALERKVQGQGRKRKAGDGEDESDDSDGEQSADGKRVGMETDDGGEEVVGKRRKGKKGKKVAKAHNVEVERSKKVKKPKTVSKEYIEDSDHEEIHMVGSGEGPSINTGAPPQPADTRMPTHKVKPRPIGLAAQVNDDSVILERENVGGLAGGGSLLPLVHPPSQSLAAQGLTQEPGVGGVYSKGYQQGYAADIDGGWDHASGGGPVMAAFPLGVPDAAGVYPQGAPHGGEAYGAHAPVDRAGSRPPSRAQSRPPSRNGPSPFVGQGYEGIGAALGHHRYVPVPMPAGRVRPRSTSVEPPQRFVEGPVYHPQYAPPPPPPTARPIQRMANYIPPGMAQNMLPERTMLNRAMTYVDPSQTYDMHGSHRYNVDIRGQGVSGSTGRGYYSGQQGTYEGRSQWYGYEYGDRLGPVREEKGYENVHK</sequence>
<name>A0A0C9VF11_SPHS4</name>
<evidence type="ECO:0000313" key="4">
    <source>
        <dbReference type="Proteomes" id="UP000054279"/>
    </source>
</evidence>
<accession>A0A0C9VF11</accession>
<feature type="compositionally biased region" description="Low complexity" evidence="2">
    <location>
        <begin position="192"/>
        <end position="202"/>
    </location>
</feature>
<evidence type="ECO:0000256" key="1">
    <source>
        <dbReference type="SAM" id="Coils"/>
    </source>
</evidence>
<dbReference type="HOGENOM" id="CLU_276486_0_0_1"/>
<keyword evidence="4" id="KW-1185">Reference proteome</keyword>
<protein>
    <submittedName>
        <fullName evidence="3">Unplaced genomic scaffold SPHSTscaffold_107, whole genome shotgun sequence</fullName>
    </submittedName>
</protein>
<proteinExistence type="predicted"/>
<feature type="compositionally biased region" description="Acidic residues" evidence="2">
    <location>
        <begin position="639"/>
        <end position="650"/>
    </location>
</feature>
<feature type="region of interest" description="Disordered" evidence="2">
    <location>
        <begin position="151"/>
        <end position="230"/>
    </location>
</feature>
<feature type="coiled-coil region" evidence="1">
    <location>
        <begin position="327"/>
        <end position="357"/>
    </location>
</feature>
<feature type="compositionally biased region" description="Basic residues" evidence="2">
    <location>
        <begin position="671"/>
        <end position="683"/>
    </location>
</feature>
<feature type="compositionally biased region" description="Basic and acidic residues" evidence="2">
    <location>
        <begin position="207"/>
        <end position="222"/>
    </location>
</feature>
<evidence type="ECO:0000313" key="3">
    <source>
        <dbReference type="EMBL" id="KIJ36006.1"/>
    </source>
</evidence>
<dbReference type="AlphaFoldDB" id="A0A0C9VF11"/>
<dbReference type="OrthoDB" id="3332520at2759"/>
<dbReference type="Proteomes" id="UP000054279">
    <property type="component" value="Unassembled WGS sequence"/>
</dbReference>
<feature type="compositionally biased region" description="Low complexity" evidence="2">
    <location>
        <begin position="863"/>
        <end position="875"/>
    </location>
</feature>
<reference evidence="3 4" key="1">
    <citation type="submission" date="2014-06" db="EMBL/GenBank/DDBJ databases">
        <title>Evolutionary Origins and Diversification of the Mycorrhizal Mutualists.</title>
        <authorList>
            <consortium name="DOE Joint Genome Institute"/>
            <consortium name="Mycorrhizal Genomics Consortium"/>
            <person name="Kohler A."/>
            <person name="Kuo A."/>
            <person name="Nagy L.G."/>
            <person name="Floudas D."/>
            <person name="Copeland A."/>
            <person name="Barry K.W."/>
            <person name="Cichocki N."/>
            <person name="Veneault-Fourrey C."/>
            <person name="LaButti K."/>
            <person name="Lindquist E.A."/>
            <person name="Lipzen A."/>
            <person name="Lundell T."/>
            <person name="Morin E."/>
            <person name="Murat C."/>
            <person name="Riley R."/>
            <person name="Ohm R."/>
            <person name="Sun H."/>
            <person name="Tunlid A."/>
            <person name="Henrissat B."/>
            <person name="Grigoriev I.V."/>
            <person name="Hibbett D.S."/>
            <person name="Martin F."/>
        </authorList>
    </citation>
    <scope>NUCLEOTIDE SEQUENCE [LARGE SCALE GENOMIC DNA]</scope>
    <source>
        <strain evidence="3 4">SS14</strain>
    </source>
</reference>
<feature type="region of interest" description="Disordered" evidence="2">
    <location>
        <begin position="844"/>
        <end position="888"/>
    </location>
</feature>
<dbReference type="EMBL" id="KN837182">
    <property type="protein sequence ID" value="KIJ36006.1"/>
    <property type="molecule type" value="Genomic_DNA"/>
</dbReference>